<dbReference type="Proteomes" id="UP000504634">
    <property type="component" value="Unplaced"/>
</dbReference>
<protein>
    <submittedName>
        <fullName evidence="3">Uncharacterized protein LOC115631618 isoform X1</fullName>
    </submittedName>
</protein>
<dbReference type="RefSeq" id="XP_030384283.1">
    <property type="nucleotide sequence ID" value="XM_030528423.1"/>
</dbReference>
<gene>
    <name evidence="3" type="primary">LOC115631618</name>
</gene>
<feature type="compositionally biased region" description="Polar residues" evidence="1">
    <location>
        <begin position="1592"/>
        <end position="1602"/>
    </location>
</feature>
<name>A0A6J2U9X4_DROLE</name>
<proteinExistence type="predicted"/>
<feature type="compositionally biased region" description="Basic and acidic residues" evidence="1">
    <location>
        <begin position="1426"/>
        <end position="1438"/>
    </location>
</feature>
<feature type="compositionally biased region" description="Polar residues" evidence="1">
    <location>
        <begin position="1413"/>
        <end position="1424"/>
    </location>
</feature>
<evidence type="ECO:0000313" key="3">
    <source>
        <dbReference type="RefSeq" id="XP_030384283.1"/>
    </source>
</evidence>
<feature type="compositionally biased region" description="Basic and acidic residues" evidence="1">
    <location>
        <begin position="1447"/>
        <end position="1465"/>
    </location>
</feature>
<organism evidence="2 3">
    <name type="scientific">Drosophila lebanonensis</name>
    <name type="common">Fruit fly</name>
    <name type="synonym">Scaptodrosophila lebanonensis</name>
    <dbReference type="NCBI Taxonomy" id="7225"/>
    <lineage>
        <taxon>Eukaryota</taxon>
        <taxon>Metazoa</taxon>
        <taxon>Ecdysozoa</taxon>
        <taxon>Arthropoda</taxon>
        <taxon>Hexapoda</taxon>
        <taxon>Insecta</taxon>
        <taxon>Pterygota</taxon>
        <taxon>Neoptera</taxon>
        <taxon>Endopterygota</taxon>
        <taxon>Diptera</taxon>
        <taxon>Brachycera</taxon>
        <taxon>Muscomorpha</taxon>
        <taxon>Ephydroidea</taxon>
        <taxon>Drosophilidae</taxon>
        <taxon>Scaptodrosophila</taxon>
    </lineage>
</organism>
<feature type="compositionally biased region" description="Basic and acidic residues" evidence="1">
    <location>
        <begin position="1377"/>
        <end position="1396"/>
    </location>
</feature>
<feature type="region of interest" description="Disordered" evidence="1">
    <location>
        <begin position="138"/>
        <end position="170"/>
    </location>
</feature>
<feature type="compositionally biased region" description="Basic and acidic residues" evidence="1">
    <location>
        <begin position="1293"/>
        <end position="1323"/>
    </location>
</feature>
<accession>A0A6J2U9X4</accession>
<feature type="compositionally biased region" description="Polar residues" evidence="1">
    <location>
        <begin position="790"/>
        <end position="811"/>
    </location>
</feature>
<feature type="compositionally biased region" description="Basic and acidic residues" evidence="1">
    <location>
        <begin position="1527"/>
        <end position="1543"/>
    </location>
</feature>
<feature type="region of interest" description="Disordered" evidence="1">
    <location>
        <begin position="1206"/>
        <end position="1651"/>
    </location>
</feature>
<feature type="region of interest" description="Disordered" evidence="1">
    <location>
        <begin position="586"/>
        <end position="698"/>
    </location>
</feature>
<feature type="compositionally biased region" description="Polar residues" evidence="1">
    <location>
        <begin position="598"/>
        <end position="608"/>
    </location>
</feature>
<feature type="compositionally biased region" description="Polar residues" evidence="1">
    <location>
        <begin position="1614"/>
        <end position="1625"/>
    </location>
</feature>
<sequence>MPAYCRVKRTGKLSLLRRALNRTGRRSSLISEIYRHDHNSAKTGETSNDLNVLPSFSGDSTSIYHVVGVLSETSTTTNEFVKELDSVHSLTISKSSHSKDLNIPVTKRISGSLQKGMDGTSYKADHPVKGMAKCKKRMADKERKQANSSTMKTSSKSVQTDVKYDSSRTRKKSGMAIEQFSNLKCKSSSRFQNVALVEGAIYPSTWNINASTEKIKNYPILCSLTEVINCKRLNRTPYDHKLEMPPSPRRPRMAGDYCGCNHCGCQFIKHVDESRDLKHFSGSPKKAKIQKKALVVPPLPKDKGPEKSSTQKWRRKATPSGVSLSRSMATYSMGGQDASRCDNQKSCPCRIKILPMMDEINANCCDFSDHSSGSVQEASNIQLKCRNLQIICCNCQGATKGQFPTNLDESGPTQITEDVKIGQNCGIKNIDLASKKTSVAPTPRNNDLEHFLRIESISQPPSVKTRKNSLERIYSEIIISTTQLPPEPLSFPARISKRSSERNISQMMSRNASQKLLSQRISRKPSCNDIGKLQDESSEISIISVSDFKCVPLKKSDLKSMDCCSDDENYEYKRCVLIVKRRRKSKQRSSKCDDDRTQCPSRFSSQHNMPEVRTPKYERKKKQLESRPNSFMNSYQSLNHIPSRHVKIKPKVSRIGLNKPSGGKSRNCRQQDRERSSVSQGFNRKAKSDRSCSQKRASSCRTSTNRATDYNDYSKTHYPSCCRKMPSTKSVKPESKFTWNNINNNTCAETKEPKRKNNCTCCCSRKKRAEKSCQNDFDDDIPPRSRSSSQHDINTRISTQSLNTCSDQETPGTRLCSRKSSLHDLHREKTPRSRMSYQDITISVSNSLTNNDPLNEISRDISHQEIQGSESPPAAKKCEPPCVDIPVYVCNDCKCRDGDSKRSAKCIQVRAEQIEKCCQVQTENDQNWLPSCYNYQTEMPAPTCYCCNHQPAYMMPTQPIWYWSSVHQPIVRQCCKSNITCFSRSPRTVTMAMNGTEPQTNFYDQIAPSCKSCSLSKPPNENNLLCSFENEPGKCNMSNEDPGLVPEQTMNCCINTTERKCSGSSKGCPGCRVDYYGGSVVVPLQNLRHSLAENPACTSKCCIYDPIYKEKKSASENAAISGGSEFSLTYTSKFEKQCRINPQYAPTTLTSYEKNILKGLEDQKTGAFIKLTDSRDSLVVSHERLNRHDSFTTIDSGQSTRKYCKDCRNRPQVPDSFKHNPLSEMSEPEPCNAACSRKKKQSRGLCNRRPRGDRVEEHESENQPKEPRERKGLCKRNRPKNERVDEYESDPQTGEKRERRGFCKRDGTKRDRQPKEKPLKKENSSTSSFFSKKRKQPKEPKEKSSSTSLFKKKEKKIREPKEKTSSSSWFNRKEKKRKEPKEKKPKKSKEPKEKSSSTRSFFSRKQKEPKQPKANSSSTRSFFSRKQKEPKQPKEKSSSTRSLFNRKQKEAKPQKEPKAPKEPKQRSSNRGFFNCNRDRDKQPKQSQNSRQVKEPKSPKEQKPPKEPKQSKETEPGKPKKQWNLCQRRQEKKQNDREVVRQSCKEPAPTKQETDQWQRNQSRGHPPPEEEPHHWQQNTESRGLPPPEEEPNHSQPRTETPKQTNDDDVKVLFESSYNFSKDSTQILVDDEDMITPTTNRRTRGETQPPQPSENNFYAICSCQEGPAPGPYCHQQTCSQKRKKSIFRV</sequence>
<keyword evidence="2" id="KW-1185">Reference proteome</keyword>
<feature type="compositionally biased region" description="Basic and acidic residues" evidence="1">
    <location>
        <begin position="1491"/>
        <end position="1517"/>
    </location>
</feature>
<feature type="compositionally biased region" description="Basic residues" evidence="1">
    <location>
        <begin position="1236"/>
        <end position="1249"/>
    </location>
</feature>
<feature type="compositionally biased region" description="Polar residues" evidence="1">
    <location>
        <begin position="146"/>
        <end position="160"/>
    </location>
</feature>
<reference evidence="3" key="1">
    <citation type="submission" date="2025-08" db="UniProtKB">
        <authorList>
            <consortium name="RefSeq"/>
        </authorList>
    </citation>
    <scope>IDENTIFICATION</scope>
    <source>
        <strain evidence="3">11010-0011.00</strain>
        <tissue evidence="3">Whole body</tissue>
    </source>
</reference>
<feature type="compositionally biased region" description="Polar residues" evidence="1">
    <location>
        <begin position="626"/>
        <end position="640"/>
    </location>
</feature>
<evidence type="ECO:0000256" key="1">
    <source>
        <dbReference type="SAM" id="MobiDB-lite"/>
    </source>
</evidence>
<feature type="compositionally biased region" description="Basic and acidic residues" evidence="1">
    <location>
        <begin position="1250"/>
        <end position="1272"/>
    </location>
</feature>
<feature type="compositionally biased region" description="Basic and acidic residues" evidence="1">
    <location>
        <begin position="821"/>
        <end position="831"/>
    </location>
</feature>
<evidence type="ECO:0000313" key="2">
    <source>
        <dbReference type="Proteomes" id="UP000504634"/>
    </source>
</evidence>
<feature type="compositionally biased region" description="Basic residues" evidence="1">
    <location>
        <begin position="642"/>
        <end position="652"/>
    </location>
</feature>
<feature type="region of interest" description="Disordered" evidence="1">
    <location>
        <begin position="774"/>
        <end position="832"/>
    </location>
</feature>
<dbReference type="GeneID" id="115631618"/>
<feature type="region of interest" description="Disordered" evidence="1">
    <location>
        <begin position="297"/>
        <end position="321"/>
    </location>
</feature>